<keyword evidence="5 6" id="KW-0472">Membrane</keyword>
<evidence type="ECO:0008006" key="8">
    <source>
        <dbReference type="Google" id="ProtNLM"/>
    </source>
</evidence>
<dbReference type="Pfam" id="PF01594">
    <property type="entry name" value="AI-2E_transport"/>
    <property type="match status" value="1"/>
</dbReference>
<feature type="transmembrane region" description="Helical" evidence="6">
    <location>
        <begin position="70"/>
        <end position="92"/>
    </location>
</feature>
<evidence type="ECO:0000313" key="7">
    <source>
        <dbReference type="EMBL" id="KKN77401.1"/>
    </source>
</evidence>
<comment type="caution">
    <text evidence="7">The sequence shown here is derived from an EMBL/GenBank/DDBJ whole genome shotgun (WGS) entry which is preliminary data.</text>
</comment>
<feature type="transmembrane region" description="Helical" evidence="6">
    <location>
        <begin position="14"/>
        <end position="32"/>
    </location>
</feature>
<feature type="transmembrane region" description="Helical" evidence="6">
    <location>
        <begin position="146"/>
        <end position="167"/>
    </location>
</feature>
<dbReference type="EMBL" id="LAZR01000279">
    <property type="protein sequence ID" value="KKN77401.1"/>
    <property type="molecule type" value="Genomic_DNA"/>
</dbReference>
<dbReference type="AlphaFoldDB" id="A0A0F9VVD7"/>
<feature type="transmembrane region" description="Helical" evidence="6">
    <location>
        <begin position="232"/>
        <end position="261"/>
    </location>
</feature>
<feature type="transmembrane region" description="Helical" evidence="6">
    <location>
        <begin position="268"/>
        <end position="287"/>
    </location>
</feature>
<feature type="transmembrane region" description="Helical" evidence="6">
    <location>
        <begin position="201"/>
        <end position="226"/>
    </location>
</feature>
<dbReference type="PANTHER" id="PTHR21716">
    <property type="entry name" value="TRANSMEMBRANE PROTEIN"/>
    <property type="match status" value="1"/>
</dbReference>
<feature type="transmembrane region" description="Helical" evidence="6">
    <location>
        <begin position="307"/>
        <end position="328"/>
    </location>
</feature>
<feature type="transmembrane region" description="Helical" evidence="6">
    <location>
        <begin position="38"/>
        <end position="58"/>
    </location>
</feature>
<protein>
    <recommendedName>
        <fullName evidence="8">AI-2E family transporter</fullName>
    </recommendedName>
</protein>
<evidence type="ECO:0000256" key="2">
    <source>
        <dbReference type="ARBA" id="ARBA00009773"/>
    </source>
</evidence>
<sequence>MAETSSEAAFVRRTVIAAGIVAAVGTALFVFWTASLAFFLILAGLVLASTFTGIASGLRHVGVPRRVGLLVAYLMLLLLITAGFVWGGVVIVQQFNDLLQLVAGQVDRLAELLQAYGFSDGRPSDEPGLGTLLPSASGLFSSASRAAYAILGGLGNAFIVVFIAIFVSWQPGLYRRGIVSLFPKPRRARITKTLCNSAHQLTMWLAGQAISMATVFVVSLLGLWAIGMPNAFLLALQAGLLAFVPTLGPFVAGVVIVLAGFADSPQMALYGLIVYVVIQGVESNVTQPMAQRWATALPPALTLGSQLVFGLLFGLMGVALAVPFVAIVKTMVEDLYVKDTLGGYAAEAS</sequence>
<evidence type="ECO:0000256" key="6">
    <source>
        <dbReference type="SAM" id="Phobius"/>
    </source>
</evidence>
<reference evidence="7" key="1">
    <citation type="journal article" date="2015" name="Nature">
        <title>Complex archaea that bridge the gap between prokaryotes and eukaryotes.</title>
        <authorList>
            <person name="Spang A."/>
            <person name="Saw J.H."/>
            <person name="Jorgensen S.L."/>
            <person name="Zaremba-Niedzwiedzka K."/>
            <person name="Martijn J."/>
            <person name="Lind A.E."/>
            <person name="van Eijk R."/>
            <person name="Schleper C."/>
            <person name="Guy L."/>
            <person name="Ettema T.J."/>
        </authorList>
    </citation>
    <scope>NUCLEOTIDE SEQUENCE</scope>
</reference>
<keyword evidence="4 6" id="KW-1133">Transmembrane helix</keyword>
<accession>A0A0F9VVD7</accession>
<evidence type="ECO:0000256" key="4">
    <source>
        <dbReference type="ARBA" id="ARBA00022989"/>
    </source>
</evidence>
<comment type="similarity">
    <text evidence="2">Belongs to the autoinducer-2 exporter (AI-2E) (TC 2.A.86) family.</text>
</comment>
<evidence type="ECO:0000256" key="1">
    <source>
        <dbReference type="ARBA" id="ARBA00004141"/>
    </source>
</evidence>
<gene>
    <name evidence="7" type="ORF">LCGC14_0360770</name>
</gene>
<name>A0A0F9VVD7_9ZZZZ</name>
<keyword evidence="3 6" id="KW-0812">Transmembrane</keyword>
<evidence type="ECO:0000256" key="5">
    <source>
        <dbReference type="ARBA" id="ARBA00023136"/>
    </source>
</evidence>
<dbReference type="PANTHER" id="PTHR21716:SF62">
    <property type="entry name" value="TRANSPORT PROTEIN YDBI-RELATED"/>
    <property type="match status" value="1"/>
</dbReference>
<organism evidence="7">
    <name type="scientific">marine sediment metagenome</name>
    <dbReference type="NCBI Taxonomy" id="412755"/>
    <lineage>
        <taxon>unclassified sequences</taxon>
        <taxon>metagenomes</taxon>
        <taxon>ecological metagenomes</taxon>
    </lineage>
</organism>
<proteinExistence type="inferred from homology"/>
<dbReference type="GO" id="GO:0016020">
    <property type="term" value="C:membrane"/>
    <property type="evidence" value="ECO:0007669"/>
    <property type="project" value="UniProtKB-SubCell"/>
</dbReference>
<comment type="subcellular location">
    <subcellularLocation>
        <location evidence="1">Membrane</location>
        <topology evidence="1">Multi-pass membrane protein</topology>
    </subcellularLocation>
</comment>
<evidence type="ECO:0000256" key="3">
    <source>
        <dbReference type="ARBA" id="ARBA00022692"/>
    </source>
</evidence>
<dbReference type="GO" id="GO:0055085">
    <property type="term" value="P:transmembrane transport"/>
    <property type="evidence" value="ECO:0007669"/>
    <property type="project" value="TreeGrafter"/>
</dbReference>
<dbReference type="InterPro" id="IPR002549">
    <property type="entry name" value="AI-2E-like"/>
</dbReference>